<name>A0A977PJR5_9CREN</name>
<dbReference type="AlphaFoldDB" id="A0A977PJR5"/>
<evidence type="ECO:0000313" key="1">
    <source>
        <dbReference type="EMBL" id="UXD22006.1"/>
    </source>
</evidence>
<proteinExistence type="predicted"/>
<protein>
    <recommendedName>
        <fullName evidence="3">Tyrosine specific protein phosphatases domain-containing protein</fullName>
    </recommendedName>
</protein>
<dbReference type="SUPFAM" id="SSF52799">
    <property type="entry name" value="(Phosphotyrosine protein) phosphatases II"/>
    <property type="match status" value="1"/>
</dbReference>
<dbReference type="Gene3D" id="3.90.190.10">
    <property type="entry name" value="Protein tyrosine phosphatase superfamily"/>
    <property type="match status" value="1"/>
</dbReference>
<keyword evidence="2" id="KW-1185">Reference proteome</keyword>
<evidence type="ECO:0008006" key="3">
    <source>
        <dbReference type="Google" id="ProtNLM"/>
    </source>
</evidence>
<dbReference type="InterPro" id="IPR029021">
    <property type="entry name" value="Prot-tyrosine_phosphatase-like"/>
</dbReference>
<reference evidence="1" key="1">
    <citation type="submission" date="2013-11" db="EMBL/GenBank/DDBJ databases">
        <title>Comparative genomics of Ignicoccus.</title>
        <authorList>
            <person name="Podar M."/>
        </authorList>
    </citation>
    <scope>NUCLEOTIDE SEQUENCE</scope>
    <source>
        <strain evidence="1">DSM 13166</strain>
    </source>
</reference>
<dbReference type="EMBL" id="CP006868">
    <property type="protein sequence ID" value="UXD22006.1"/>
    <property type="molecule type" value="Genomic_DNA"/>
</dbReference>
<accession>A0A977PJR5</accession>
<dbReference type="Proteomes" id="UP001063698">
    <property type="component" value="Chromosome"/>
</dbReference>
<gene>
    <name evidence="1" type="ORF">IPA_00780</name>
</gene>
<dbReference type="KEGG" id="ipc:IPA_00780"/>
<evidence type="ECO:0000313" key="2">
    <source>
        <dbReference type="Proteomes" id="UP001063698"/>
    </source>
</evidence>
<organism evidence="1 2">
    <name type="scientific">Ignicoccus pacificus DSM 13166</name>
    <dbReference type="NCBI Taxonomy" id="940294"/>
    <lineage>
        <taxon>Archaea</taxon>
        <taxon>Thermoproteota</taxon>
        <taxon>Thermoprotei</taxon>
        <taxon>Desulfurococcales</taxon>
        <taxon>Desulfurococcaceae</taxon>
        <taxon>Ignicoccus</taxon>
    </lineage>
</organism>
<sequence>MSIQLTNDVKRVKVDNREVIFGPIEKLKDEFEEDEIIYVGNKSSSKIHFPLKDSTLLPFENFKRALKVGRLFYKIRRRVVYACDAGCGRSGSLAIATLSYLGRVDLVKKLWELGCPETEIQLVVSVLAGLVLREMGTEALDMLDYSEACGSYSIFLGNKPIKEVLGGLFDEVEGILGTHEL</sequence>